<comment type="caution">
    <text evidence="12">The sequence shown here is derived from an EMBL/GenBank/DDBJ whole genome shotgun (WGS) entry which is preliminary data.</text>
</comment>
<gene>
    <name evidence="12" type="ORF">LUZ61_014941</name>
</gene>
<name>A0AAD5Z2W5_9POAL</name>
<dbReference type="FunFam" id="3.90.1480.20:FF:000019">
    <property type="entry name" value="Glycosyl transferase family 29 protein"/>
    <property type="match status" value="1"/>
</dbReference>
<comment type="subcellular location">
    <subcellularLocation>
        <location evidence="1">Golgi apparatus membrane</location>
        <topology evidence="1">Single-pass type II membrane protein</topology>
    </subcellularLocation>
</comment>
<evidence type="ECO:0000256" key="11">
    <source>
        <dbReference type="SAM" id="Phobius"/>
    </source>
</evidence>
<evidence type="ECO:0000313" key="12">
    <source>
        <dbReference type="EMBL" id="KAJ3685777.1"/>
    </source>
</evidence>
<organism evidence="12 13">
    <name type="scientific">Rhynchospora tenuis</name>
    <dbReference type="NCBI Taxonomy" id="198213"/>
    <lineage>
        <taxon>Eukaryota</taxon>
        <taxon>Viridiplantae</taxon>
        <taxon>Streptophyta</taxon>
        <taxon>Embryophyta</taxon>
        <taxon>Tracheophyta</taxon>
        <taxon>Spermatophyta</taxon>
        <taxon>Magnoliopsida</taxon>
        <taxon>Liliopsida</taxon>
        <taxon>Poales</taxon>
        <taxon>Cyperaceae</taxon>
        <taxon>Cyperoideae</taxon>
        <taxon>Rhynchosporeae</taxon>
        <taxon>Rhynchospora</taxon>
    </lineage>
</organism>
<evidence type="ECO:0000313" key="13">
    <source>
        <dbReference type="Proteomes" id="UP001210211"/>
    </source>
</evidence>
<evidence type="ECO:0000256" key="4">
    <source>
        <dbReference type="ARBA" id="ARBA00022679"/>
    </source>
</evidence>
<dbReference type="PANTHER" id="PTHR47379:SF3">
    <property type="entry name" value="SIALYLTRANSFERASE-LIKE PROTEIN 2"/>
    <property type="match status" value="1"/>
</dbReference>
<dbReference type="AlphaFoldDB" id="A0AAD5Z2W5"/>
<sequence>MKVLKVWYVAALASGMTALYIYFSGVSNSDDLYVLSTRDEGALAALQTGFSKCVNHNGLGLEAVAGKDFCQVTLKYPSDTVSSWRDAKTGEIEGLSFDFNLCEAVATWEQVRNSTTILTKEYIDALPNGWHEYAWRRINKGNLLNNCSNKILCLEKLKLVLPETAPYVPRQFGRCAVVGNSGDLLKTNFGEEIDKYDVVIRENGAPVQNYTKHVGTKCTFRILNRGSAKALDKVVELDENRKEVLIIKTTIHDIMNKMIQEIPIKNPVYLMLGTSFGSSAKGTGLKALEFALSMCDSVDMYGFTVDPGYKEWTRYFSESRGGHTPLLGRAYYQMMECLGLVKIHSPMRANPNRVLRWLPSQRTIKNARVASEKILRRVGAGMEGPLRACSIITRRDKPMEKRENLVQSGLREAAIRHQEYAEGATLYPMEKHAGHGMVCTVPSK</sequence>
<keyword evidence="5 11" id="KW-0812">Transmembrane</keyword>
<dbReference type="Pfam" id="PF00777">
    <property type="entry name" value="Glyco_transf_29"/>
    <property type="match status" value="1"/>
</dbReference>
<dbReference type="GO" id="GO:0008373">
    <property type="term" value="F:sialyltransferase activity"/>
    <property type="evidence" value="ECO:0007669"/>
    <property type="project" value="InterPro"/>
</dbReference>
<dbReference type="PANTHER" id="PTHR47379">
    <property type="entry name" value="SIALYLTRANSFERASE-LIKE PROTEIN 2"/>
    <property type="match status" value="1"/>
</dbReference>
<keyword evidence="10" id="KW-0325">Glycoprotein</keyword>
<dbReference type="GO" id="GO:0009846">
    <property type="term" value="P:pollen germination"/>
    <property type="evidence" value="ECO:0007669"/>
    <property type="project" value="UniProtKB-ARBA"/>
</dbReference>
<keyword evidence="3" id="KW-0328">Glycosyltransferase</keyword>
<evidence type="ECO:0000256" key="3">
    <source>
        <dbReference type="ARBA" id="ARBA00022676"/>
    </source>
</evidence>
<dbReference type="GO" id="GO:0000139">
    <property type="term" value="C:Golgi membrane"/>
    <property type="evidence" value="ECO:0007669"/>
    <property type="project" value="UniProtKB-SubCell"/>
</dbReference>
<keyword evidence="8" id="KW-0333">Golgi apparatus</keyword>
<comment type="similarity">
    <text evidence="2">Belongs to the glycosyltransferase 29 family.</text>
</comment>
<reference evidence="12 13" key="1">
    <citation type="journal article" date="2022" name="Cell">
        <title>Repeat-based holocentromeres influence genome architecture and karyotype evolution.</title>
        <authorList>
            <person name="Hofstatter P.G."/>
            <person name="Thangavel G."/>
            <person name="Lux T."/>
            <person name="Neumann P."/>
            <person name="Vondrak T."/>
            <person name="Novak P."/>
            <person name="Zhang M."/>
            <person name="Costa L."/>
            <person name="Castellani M."/>
            <person name="Scott A."/>
            <person name="Toegelov H."/>
            <person name="Fuchs J."/>
            <person name="Mata-Sucre Y."/>
            <person name="Dias Y."/>
            <person name="Vanzela A.L.L."/>
            <person name="Huettel B."/>
            <person name="Almeida C.C.S."/>
            <person name="Simkova H."/>
            <person name="Souza G."/>
            <person name="Pedrosa-Harand A."/>
            <person name="Macas J."/>
            <person name="Mayer K.F.X."/>
            <person name="Houben A."/>
            <person name="Marques A."/>
        </authorList>
    </citation>
    <scope>NUCLEOTIDE SEQUENCE [LARGE SCALE GENOMIC DNA]</scope>
    <source>
        <strain evidence="12">RhyTen1mFocal</strain>
    </source>
</reference>
<evidence type="ECO:0000256" key="5">
    <source>
        <dbReference type="ARBA" id="ARBA00022692"/>
    </source>
</evidence>
<dbReference type="Gene3D" id="3.90.1480.20">
    <property type="entry name" value="Glycosyl transferase family 29"/>
    <property type="match status" value="1"/>
</dbReference>
<evidence type="ECO:0000256" key="6">
    <source>
        <dbReference type="ARBA" id="ARBA00022968"/>
    </source>
</evidence>
<feature type="transmembrane region" description="Helical" evidence="11">
    <location>
        <begin position="6"/>
        <end position="23"/>
    </location>
</feature>
<dbReference type="CDD" id="cd19952">
    <property type="entry name" value="GT29"/>
    <property type="match status" value="1"/>
</dbReference>
<evidence type="ECO:0000256" key="1">
    <source>
        <dbReference type="ARBA" id="ARBA00004323"/>
    </source>
</evidence>
<dbReference type="GO" id="GO:0009860">
    <property type="term" value="P:pollen tube growth"/>
    <property type="evidence" value="ECO:0007669"/>
    <property type="project" value="UniProtKB-ARBA"/>
</dbReference>
<evidence type="ECO:0000256" key="7">
    <source>
        <dbReference type="ARBA" id="ARBA00022989"/>
    </source>
</evidence>
<evidence type="ECO:0000256" key="8">
    <source>
        <dbReference type="ARBA" id="ARBA00023034"/>
    </source>
</evidence>
<keyword evidence="4" id="KW-0808">Transferase</keyword>
<keyword evidence="7 11" id="KW-1133">Transmembrane helix</keyword>
<proteinExistence type="inferred from homology"/>
<evidence type="ECO:0008006" key="14">
    <source>
        <dbReference type="Google" id="ProtNLM"/>
    </source>
</evidence>
<dbReference type="InterPro" id="IPR001675">
    <property type="entry name" value="Glyco_trans_29"/>
</dbReference>
<evidence type="ECO:0000256" key="10">
    <source>
        <dbReference type="ARBA" id="ARBA00023180"/>
    </source>
</evidence>
<keyword evidence="13" id="KW-1185">Reference proteome</keyword>
<accession>A0AAD5Z2W5</accession>
<protein>
    <recommendedName>
        <fullName evidence="14">Sialyltransferase-like protein 2</fullName>
    </recommendedName>
</protein>
<dbReference type="InterPro" id="IPR038578">
    <property type="entry name" value="GT29-like_sf"/>
</dbReference>
<evidence type="ECO:0000256" key="9">
    <source>
        <dbReference type="ARBA" id="ARBA00023136"/>
    </source>
</evidence>
<dbReference type="EMBL" id="JAMRDG010000002">
    <property type="protein sequence ID" value="KAJ3685777.1"/>
    <property type="molecule type" value="Genomic_DNA"/>
</dbReference>
<keyword evidence="9 11" id="KW-0472">Membrane</keyword>
<keyword evidence="6" id="KW-0735">Signal-anchor</keyword>
<evidence type="ECO:0000256" key="2">
    <source>
        <dbReference type="ARBA" id="ARBA00006003"/>
    </source>
</evidence>
<dbReference type="Proteomes" id="UP001210211">
    <property type="component" value="Unassembled WGS sequence"/>
</dbReference>